<dbReference type="GO" id="GO:0000287">
    <property type="term" value="F:magnesium ion binding"/>
    <property type="evidence" value="ECO:0007669"/>
    <property type="project" value="UniProtKB-UniRule"/>
</dbReference>
<feature type="binding site" evidence="14">
    <location>
        <position position="140"/>
    </location>
    <ligand>
        <name>Mg(2+)</name>
        <dbReference type="ChEBI" id="CHEBI:18420"/>
        <label>1</label>
    </ligand>
</feature>
<keyword evidence="8 14" id="KW-0460">Magnesium</keyword>
<dbReference type="CDD" id="cd16962">
    <property type="entry name" value="RuvC"/>
    <property type="match status" value="1"/>
</dbReference>
<dbReference type="RefSeq" id="WP_013703881.1">
    <property type="nucleotide sequence ID" value="NC_015387.1"/>
</dbReference>
<dbReference type="Proteomes" id="UP000007030">
    <property type="component" value="Chromosome"/>
</dbReference>
<keyword evidence="7 14" id="KW-0378">Hydrolase</keyword>
<dbReference type="PRINTS" id="PR00696">
    <property type="entry name" value="RSOLVASERUVC"/>
</dbReference>
<dbReference type="InterPro" id="IPR036397">
    <property type="entry name" value="RNaseH_sf"/>
</dbReference>
<keyword evidence="6 14" id="KW-0227">DNA damage</keyword>
<protein>
    <recommendedName>
        <fullName evidence="14 15">Crossover junction endodeoxyribonuclease RuvC</fullName>
        <ecNumber evidence="14 15">3.1.21.10</ecNumber>
    </recommendedName>
    <alternativeName>
        <fullName evidence="14">Holliday junction nuclease RuvC</fullName>
    </alternativeName>
    <alternativeName>
        <fullName evidence="14">Holliday junction resolvase RuvC</fullName>
    </alternativeName>
</protein>
<dbReference type="GO" id="GO:0048476">
    <property type="term" value="C:Holliday junction resolvase complex"/>
    <property type="evidence" value="ECO:0007669"/>
    <property type="project" value="UniProtKB-UniRule"/>
</dbReference>
<proteinExistence type="inferred from homology"/>
<evidence type="ECO:0000256" key="6">
    <source>
        <dbReference type="ARBA" id="ARBA00022763"/>
    </source>
</evidence>
<comment type="subunit">
    <text evidence="13 14">Homodimer which binds Holliday junction (HJ) DNA. The HJ becomes 2-fold symmetrical on binding to RuvC with unstacked arms; it has a different conformation from HJ DNA in complex with RuvA. In the full resolvosome a probable DNA-RuvA(4)-RuvB(12)-RuvC(2) complex forms which resolves the HJ.</text>
</comment>
<name>F2NME6_MARHT</name>
<keyword evidence="2 14" id="KW-0963">Cytoplasm</keyword>
<comment type="similarity">
    <text evidence="1 14">Belongs to the RuvC family.</text>
</comment>
<dbReference type="GO" id="GO:0006310">
    <property type="term" value="P:DNA recombination"/>
    <property type="evidence" value="ECO:0007669"/>
    <property type="project" value="UniProtKB-UniRule"/>
</dbReference>
<dbReference type="STRING" id="869210.Marky_1092"/>
<feature type="active site" evidence="14">
    <location>
        <position position="7"/>
    </location>
</feature>
<dbReference type="NCBIfam" id="TIGR00228">
    <property type="entry name" value="ruvC"/>
    <property type="match status" value="1"/>
</dbReference>
<evidence type="ECO:0000256" key="13">
    <source>
        <dbReference type="ARBA" id="ARBA00065075"/>
    </source>
</evidence>
<feature type="binding site" evidence="14">
    <location>
        <position position="7"/>
    </location>
    <ligand>
        <name>Mg(2+)</name>
        <dbReference type="ChEBI" id="CHEBI:18420"/>
        <label>1</label>
    </ligand>
</feature>
<dbReference type="GO" id="GO:0008821">
    <property type="term" value="F:crossover junction DNA endonuclease activity"/>
    <property type="evidence" value="ECO:0007669"/>
    <property type="project" value="UniProtKB-UniRule"/>
</dbReference>
<comment type="subcellular location">
    <subcellularLocation>
        <location evidence="14">Cytoplasm</location>
    </subcellularLocation>
</comment>
<dbReference type="GO" id="GO:0006281">
    <property type="term" value="P:DNA repair"/>
    <property type="evidence" value="ECO:0007669"/>
    <property type="project" value="UniProtKB-UniRule"/>
</dbReference>
<keyword evidence="11 14" id="KW-0234">DNA repair</keyword>
<dbReference type="InterPro" id="IPR012337">
    <property type="entry name" value="RNaseH-like_sf"/>
</dbReference>
<evidence type="ECO:0000256" key="15">
    <source>
        <dbReference type="NCBIfam" id="TIGR00228"/>
    </source>
</evidence>
<dbReference type="Gene3D" id="3.30.420.10">
    <property type="entry name" value="Ribonuclease H-like superfamily/Ribonuclease H"/>
    <property type="match status" value="1"/>
</dbReference>
<keyword evidence="5 14" id="KW-0255">Endonuclease</keyword>
<evidence type="ECO:0000256" key="9">
    <source>
        <dbReference type="ARBA" id="ARBA00023125"/>
    </source>
</evidence>
<dbReference type="OrthoDB" id="9805499at2"/>
<comment type="catalytic activity">
    <reaction evidence="12 14">
        <text>Endonucleolytic cleavage at a junction such as a reciprocal single-stranded crossover between two homologous DNA duplexes (Holliday junction).</text>
        <dbReference type="EC" id="3.1.21.10"/>
    </reaction>
</comment>
<keyword evidence="10 14" id="KW-0233">DNA recombination</keyword>
<reference evidence="16 17" key="1">
    <citation type="journal article" date="2012" name="Stand. Genomic Sci.">
        <title>Complete genome sequence of the aerobic, heterotroph Marinithermus hydrothermalis type strain (T1(T)) from a deep-sea hydrothermal vent chimney.</title>
        <authorList>
            <person name="Copeland A."/>
            <person name="Gu W."/>
            <person name="Yasawong M."/>
            <person name="Lapidus A."/>
            <person name="Lucas S."/>
            <person name="Deshpande S."/>
            <person name="Pagani I."/>
            <person name="Tapia R."/>
            <person name="Cheng J.F."/>
            <person name="Goodwin L.A."/>
            <person name="Pitluck S."/>
            <person name="Liolios K."/>
            <person name="Ivanova N."/>
            <person name="Mavromatis K."/>
            <person name="Mikhailova N."/>
            <person name="Pati A."/>
            <person name="Chen A."/>
            <person name="Palaniappan K."/>
            <person name="Land M."/>
            <person name="Pan C."/>
            <person name="Brambilla E.M."/>
            <person name="Rohde M."/>
            <person name="Tindall B.J."/>
            <person name="Sikorski J."/>
            <person name="Goker M."/>
            <person name="Detter J.C."/>
            <person name="Bristow J."/>
            <person name="Eisen J.A."/>
            <person name="Markowitz V."/>
            <person name="Hugenholtz P."/>
            <person name="Kyrpides N.C."/>
            <person name="Klenk H.P."/>
            <person name="Woyke T."/>
        </authorList>
    </citation>
    <scope>NUCLEOTIDE SEQUENCE [LARGE SCALE GENOMIC DNA]</scope>
    <source>
        <strain evidence="17">DSM 14884 / JCM 11576 / T1</strain>
    </source>
</reference>
<dbReference type="InterPro" id="IPR002176">
    <property type="entry name" value="X-over_junc_endoDNase_RuvC"/>
</dbReference>
<organism evidence="16 17">
    <name type="scientific">Marinithermus hydrothermalis (strain DSM 14884 / JCM 11576 / T1)</name>
    <dbReference type="NCBI Taxonomy" id="869210"/>
    <lineage>
        <taxon>Bacteria</taxon>
        <taxon>Thermotogati</taxon>
        <taxon>Deinococcota</taxon>
        <taxon>Deinococci</taxon>
        <taxon>Thermales</taxon>
        <taxon>Thermaceae</taxon>
        <taxon>Marinithermus</taxon>
    </lineage>
</organism>
<evidence type="ECO:0000256" key="1">
    <source>
        <dbReference type="ARBA" id="ARBA00009518"/>
    </source>
</evidence>
<evidence type="ECO:0000256" key="4">
    <source>
        <dbReference type="ARBA" id="ARBA00022723"/>
    </source>
</evidence>
<keyword evidence="17" id="KW-1185">Reference proteome</keyword>
<gene>
    <name evidence="14" type="primary">ruvC</name>
    <name evidence="16" type="ordered locus">Marky_1092</name>
</gene>
<evidence type="ECO:0000256" key="11">
    <source>
        <dbReference type="ARBA" id="ARBA00023204"/>
    </source>
</evidence>
<evidence type="ECO:0000256" key="2">
    <source>
        <dbReference type="ARBA" id="ARBA00022490"/>
    </source>
</evidence>
<feature type="active site" evidence="14">
    <location>
        <position position="67"/>
    </location>
</feature>
<comment type="function">
    <text evidence="14">The RuvA-RuvB-RuvC complex processes Holliday junction (HJ) DNA during genetic recombination and DNA repair. Endonuclease that resolves HJ intermediates. Cleaves cruciform DNA by making single-stranded nicks across the HJ at symmetrical positions within the homologous arms, yielding a 5'-phosphate and a 3'-hydroxyl group; requires a central core of homology in the junction. The consensus cleavage sequence is 5'-(A/T)TT(C/G)-3'. Cleavage occurs on the 3'-side of the TT dinucleotide at the point of strand exchange. HJ branch migration catalyzed by RuvA-RuvB allows RuvC to scan DNA until it finds its consensus sequence, where it cleaves and resolves the cruciform DNA.</text>
</comment>
<evidence type="ECO:0000313" key="17">
    <source>
        <dbReference type="Proteomes" id="UP000007030"/>
    </source>
</evidence>
<dbReference type="SUPFAM" id="SSF53098">
    <property type="entry name" value="Ribonuclease H-like"/>
    <property type="match status" value="1"/>
</dbReference>
<dbReference type="FunFam" id="3.30.420.10:FF:000002">
    <property type="entry name" value="Crossover junction endodeoxyribonuclease RuvC"/>
    <property type="match status" value="1"/>
</dbReference>
<feature type="binding site" evidence="14">
    <location>
        <position position="67"/>
    </location>
    <ligand>
        <name>Mg(2+)</name>
        <dbReference type="ChEBI" id="CHEBI:18420"/>
        <label>2</label>
    </ligand>
</feature>
<sequence length="163" mass="17503">MIVLGVDPGITNMGLGVVEGDGPKARFLHGELVRTRHGEPAPKRVGRIYRAVRGVLEAYRPEAVAVEGQYFYRQNELAYRVGWAMGAVLVAADEAGLPVFAYGPMQVKQALVGTGRADKAQVAYMVRAILNLREAPKVSHVADALAIALTHLAHLRTGATSSM</sequence>
<accession>F2NME6</accession>
<dbReference type="EMBL" id="CP002630">
    <property type="protein sequence ID" value="AEB11834.1"/>
    <property type="molecule type" value="Genomic_DNA"/>
</dbReference>
<evidence type="ECO:0000256" key="10">
    <source>
        <dbReference type="ARBA" id="ARBA00023172"/>
    </source>
</evidence>
<dbReference type="AlphaFoldDB" id="F2NME6"/>
<dbReference type="KEGG" id="mhd:Marky_1092"/>
<feature type="active site" evidence="14">
    <location>
        <position position="140"/>
    </location>
</feature>
<evidence type="ECO:0000256" key="14">
    <source>
        <dbReference type="HAMAP-Rule" id="MF_00034"/>
    </source>
</evidence>
<evidence type="ECO:0000256" key="8">
    <source>
        <dbReference type="ARBA" id="ARBA00022842"/>
    </source>
</evidence>
<dbReference type="PANTHER" id="PTHR30194:SF3">
    <property type="entry name" value="CROSSOVER JUNCTION ENDODEOXYRIBONUCLEASE RUVC"/>
    <property type="match status" value="1"/>
</dbReference>
<keyword evidence="9 14" id="KW-0238">DNA-binding</keyword>
<dbReference type="Pfam" id="PF02075">
    <property type="entry name" value="RuvC"/>
    <property type="match status" value="1"/>
</dbReference>
<dbReference type="GO" id="GO:0005737">
    <property type="term" value="C:cytoplasm"/>
    <property type="evidence" value="ECO:0007669"/>
    <property type="project" value="UniProtKB-SubCell"/>
</dbReference>
<dbReference type="eggNOG" id="COG0817">
    <property type="taxonomic scope" value="Bacteria"/>
</dbReference>
<dbReference type="HOGENOM" id="CLU_091257_3_1_0"/>
<evidence type="ECO:0000313" key="16">
    <source>
        <dbReference type="EMBL" id="AEB11834.1"/>
    </source>
</evidence>
<keyword evidence="4 14" id="KW-0479">Metal-binding</keyword>
<dbReference type="GO" id="GO:0003677">
    <property type="term" value="F:DNA binding"/>
    <property type="evidence" value="ECO:0007669"/>
    <property type="project" value="UniProtKB-KW"/>
</dbReference>
<evidence type="ECO:0000256" key="3">
    <source>
        <dbReference type="ARBA" id="ARBA00022722"/>
    </source>
</evidence>
<evidence type="ECO:0000256" key="5">
    <source>
        <dbReference type="ARBA" id="ARBA00022759"/>
    </source>
</evidence>
<comment type="cofactor">
    <cofactor evidence="14">
        <name>Mg(2+)</name>
        <dbReference type="ChEBI" id="CHEBI:18420"/>
    </cofactor>
    <text evidence="14">Binds 2 Mg(2+) ion per subunit.</text>
</comment>
<dbReference type="HAMAP" id="MF_00034">
    <property type="entry name" value="RuvC"/>
    <property type="match status" value="1"/>
</dbReference>
<evidence type="ECO:0000256" key="7">
    <source>
        <dbReference type="ARBA" id="ARBA00022801"/>
    </source>
</evidence>
<dbReference type="PANTHER" id="PTHR30194">
    <property type="entry name" value="CROSSOVER JUNCTION ENDODEOXYRIBONUCLEASE RUVC"/>
    <property type="match status" value="1"/>
</dbReference>
<dbReference type="EC" id="3.1.21.10" evidence="14 15"/>
<evidence type="ECO:0000256" key="12">
    <source>
        <dbReference type="ARBA" id="ARBA00029354"/>
    </source>
</evidence>
<keyword evidence="3 14" id="KW-0540">Nuclease</keyword>